<name>A0A1T4PBX6_9SPIR</name>
<dbReference type="Pfam" id="PF14734">
    <property type="entry name" value="DUF4469"/>
    <property type="match status" value="1"/>
</dbReference>
<dbReference type="OrthoDB" id="357747at2"/>
<dbReference type="Proteomes" id="UP000190395">
    <property type="component" value="Unassembled WGS sequence"/>
</dbReference>
<dbReference type="EMBL" id="FUXC01000008">
    <property type="protein sequence ID" value="SJZ89024.1"/>
    <property type="molecule type" value="Genomic_DNA"/>
</dbReference>
<evidence type="ECO:0000259" key="2">
    <source>
        <dbReference type="Pfam" id="PF14848"/>
    </source>
</evidence>
<proteinExistence type="predicted"/>
<feature type="domain" description="Bvu-2165-like IHF-HU-like DNA-binding" evidence="2">
    <location>
        <begin position="8"/>
        <end position="98"/>
    </location>
</feature>
<dbReference type="InterPro" id="IPR027824">
    <property type="entry name" value="DUF4469"/>
</dbReference>
<dbReference type="RefSeq" id="WP_078931261.1">
    <property type="nucleotide sequence ID" value="NZ_CAMCOW010000088.1"/>
</dbReference>
<evidence type="ECO:0000313" key="4">
    <source>
        <dbReference type="Proteomes" id="UP000190395"/>
    </source>
</evidence>
<keyword evidence="4" id="KW-1185">Reference proteome</keyword>
<dbReference type="Gene3D" id="2.70.50.70">
    <property type="match status" value="1"/>
</dbReference>
<gene>
    <name evidence="3" type="ORF">SAMN02745152_01530</name>
</gene>
<evidence type="ECO:0000259" key="1">
    <source>
        <dbReference type="Pfam" id="PF14734"/>
    </source>
</evidence>
<reference evidence="3 4" key="1">
    <citation type="submission" date="2017-02" db="EMBL/GenBank/DDBJ databases">
        <authorList>
            <person name="Peterson S.W."/>
        </authorList>
    </citation>
    <scope>NUCLEOTIDE SEQUENCE [LARGE SCALE GENOMIC DNA]</scope>
    <source>
        <strain evidence="3 4">ATCC BAA-909</strain>
    </source>
</reference>
<protein>
    <submittedName>
        <fullName evidence="3">Uncharacterized protein</fullName>
    </submittedName>
</protein>
<dbReference type="GeneID" id="303367762"/>
<feature type="domain" description="DUF4469" evidence="1">
    <location>
        <begin position="137"/>
        <end position="217"/>
    </location>
</feature>
<dbReference type="AlphaFoldDB" id="A0A1T4PBX6"/>
<accession>A0A1T4PBX6</accession>
<organism evidence="3 4">
    <name type="scientific">Treponema berlinense</name>
    <dbReference type="NCBI Taxonomy" id="225004"/>
    <lineage>
        <taxon>Bacteria</taxon>
        <taxon>Pseudomonadati</taxon>
        <taxon>Spirochaetota</taxon>
        <taxon>Spirochaetia</taxon>
        <taxon>Spirochaetales</taxon>
        <taxon>Treponemataceae</taxon>
        <taxon>Treponema</taxon>
    </lineage>
</organism>
<dbReference type="Pfam" id="PF14848">
    <property type="entry name" value="HU-DNA_bdg"/>
    <property type="match status" value="1"/>
</dbReference>
<sequence length="240" mass="26504">MINIKTVPNNTGKSKSGFCFQSIADTDAGLEEIVKEMVGYNSTLTEADTRAALAVLDTAVRRLLQEGCKVRLPWVDLQLAAHGTAESVSVKFQNKKGDNCFVLKAAVNKKFEAEASGKVSYKTKSSAPAMDPAIYHVFSVTDTAEYSSELLLKRGSCFRIHGKNLEFDFEDEKQGVFLTLKSDRTKSARVTRFIRRTRRTIDAVVPQGIESGIYRLSFVKKNGEGLYPSTNSTDEIEVDG</sequence>
<dbReference type="InterPro" id="IPR049893">
    <property type="entry name" value="Bvu_2165-like_IHF-HU-DNA_bdg"/>
</dbReference>
<evidence type="ECO:0000313" key="3">
    <source>
        <dbReference type="EMBL" id="SJZ89024.1"/>
    </source>
</evidence>